<name>A0A0A9FXD1_ARUDO</name>
<organism evidence="1">
    <name type="scientific">Arundo donax</name>
    <name type="common">Giant reed</name>
    <name type="synonym">Donax arundinaceus</name>
    <dbReference type="NCBI Taxonomy" id="35708"/>
    <lineage>
        <taxon>Eukaryota</taxon>
        <taxon>Viridiplantae</taxon>
        <taxon>Streptophyta</taxon>
        <taxon>Embryophyta</taxon>
        <taxon>Tracheophyta</taxon>
        <taxon>Spermatophyta</taxon>
        <taxon>Magnoliopsida</taxon>
        <taxon>Liliopsida</taxon>
        <taxon>Poales</taxon>
        <taxon>Poaceae</taxon>
        <taxon>PACMAD clade</taxon>
        <taxon>Arundinoideae</taxon>
        <taxon>Arundineae</taxon>
        <taxon>Arundo</taxon>
    </lineage>
</organism>
<proteinExistence type="predicted"/>
<evidence type="ECO:0000313" key="1">
    <source>
        <dbReference type="EMBL" id="JAE14961.1"/>
    </source>
</evidence>
<reference evidence="1" key="2">
    <citation type="journal article" date="2015" name="Data Brief">
        <title>Shoot transcriptome of the giant reed, Arundo donax.</title>
        <authorList>
            <person name="Barrero R.A."/>
            <person name="Guerrero F.D."/>
            <person name="Moolhuijzen P."/>
            <person name="Goolsby J.A."/>
            <person name="Tidwell J."/>
            <person name="Bellgard S.E."/>
            <person name="Bellgard M.I."/>
        </authorList>
    </citation>
    <scope>NUCLEOTIDE SEQUENCE</scope>
    <source>
        <tissue evidence="1">Shoot tissue taken approximately 20 cm above the soil surface</tissue>
    </source>
</reference>
<dbReference type="EMBL" id="GBRH01182935">
    <property type="protein sequence ID" value="JAE14961.1"/>
    <property type="molecule type" value="Transcribed_RNA"/>
</dbReference>
<dbReference type="AlphaFoldDB" id="A0A0A9FXD1"/>
<protein>
    <submittedName>
        <fullName evidence="1">Uncharacterized protein</fullName>
    </submittedName>
</protein>
<sequence length="30" mass="3593">MLRQTTLIYNSKFLTGLFNFCIRISDVRQN</sequence>
<reference evidence="1" key="1">
    <citation type="submission" date="2014-09" db="EMBL/GenBank/DDBJ databases">
        <authorList>
            <person name="Magalhaes I.L.F."/>
            <person name="Oliveira U."/>
            <person name="Santos F.R."/>
            <person name="Vidigal T.H.D.A."/>
            <person name="Brescovit A.D."/>
            <person name="Santos A.J."/>
        </authorList>
    </citation>
    <scope>NUCLEOTIDE SEQUENCE</scope>
    <source>
        <tissue evidence="1">Shoot tissue taken approximately 20 cm above the soil surface</tissue>
    </source>
</reference>
<accession>A0A0A9FXD1</accession>